<dbReference type="AlphaFoldDB" id="A0A1J5RQ44"/>
<dbReference type="InterPro" id="IPR029063">
    <property type="entry name" value="SAM-dependent_MTases_sf"/>
</dbReference>
<evidence type="ECO:0000313" key="2">
    <source>
        <dbReference type="EMBL" id="OIQ98110.1"/>
    </source>
</evidence>
<feature type="domain" description="Methyltransferase type 11" evidence="1">
    <location>
        <begin position="39"/>
        <end position="127"/>
    </location>
</feature>
<dbReference type="SUPFAM" id="SSF53335">
    <property type="entry name" value="S-adenosyl-L-methionine-dependent methyltransferases"/>
    <property type="match status" value="1"/>
</dbReference>
<keyword evidence="2" id="KW-0808">Transferase</keyword>
<dbReference type="Pfam" id="PF08241">
    <property type="entry name" value="Methyltransf_11"/>
    <property type="match status" value="1"/>
</dbReference>
<name>A0A1J5RQ44_9ZZZZ</name>
<organism evidence="2">
    <name type="scientific">mine drainage metagenome</name>
    <dbReference type="NCBI Taxonomy" id="410659"/>
    <lineage>
        <taxon>unclassified sequences</taxon>
        <taxon>metagenomes</taxon>
        <taxon>ecological metagenomes</taxon>
    </lineage>
</organism>
<protein>
    <submittedName>
        <fullName evidence="2">23S rRNA (Guanine(745)-N(1))-methyltransferase</fullName>
        <ecNumber evidence="2">2.1.1.187</ecNumber>
    </submittedName>
</protein>
<dbReference type="GO" id="GO:0052911">
    <property type="term" value="F:23S rRNA (guanine(745)-N(1))-methyltransferase activity"/>
    <property type="evidence" value="ECO:0007669"/>
    <property type="project" value="UniProtKB-EC"/>
</dbReference>
<dbReference type="PANTHER" id="PTHR43591:SF24">
    <property type="entry name" value="2-METHOXY-6-POLYPRENYL-1,4-BENZOQUINOL METHYLASE, MITOCHONDRIAL"/>
    <property type="match status" value="1"/>
</dbReference>
<evidence type="ECO:0000259" key="1">
    <source>
        <dbReference type="Pfam" id="PF08241"/>
    </source>
</evidence>
<gene>
    <name evidence="2" type="primary">rlmA_1</name>
    <name evidence="2" type="ORF">GALL_198740</name>
</gene>
<reference evidence="2" key="1">
    <citation type="submission" date="2016-10" db="EMBL/GenBank/DDBJ databases">
        <title>Sequence of Gallionella enrichment culture.</title>
        <authorList>
            <person name="Poehlein A."/>
            <person name="Muehling M."/>
            <person name="Daniel R."/>
        </authorList>
    </citation>
    <scope>NUCLEOTIDE SEQUENCE</scope>
</reference>
<dbReference type="PANTHER" id="PTHR43591">
    <property type="entry name" value="METHYLTRANSFERASE"/>
    <property type="match status" value="1"/>
</dbReference>
<dbReference type="CDD" id="cd02440">
    <property type="entry name" value="AdoMet_MTases"/>
    <property type="match status" value="1"/>
</dbReference>
<dbReference type="InterPro" id="IPR013216">
    <property type="entry name" value="Methyltransf_11"/>
</dbReference>
<dbReference type="EC" id="2.1.1.187" evidence="2"/>
<proteinExistence type="predicted"/>
<comment type="caution">
    <text evidence="2">The sequence shown here is derived from an EMBL/GenBank/DDBJ whole genome shotgun (WGS) entry which is preliminary data.</text>
</comment>
<accession>A0A1J5RQ44</accession>
<dbReference type="Gene3D" id="3.40.50.150">
    <property type="entry name" value="Vaccinia Virus protein VP39"/>
    <property type="match status" value="1"/>
</dbReference>
<keyword evidence="2" id="KW-0489">Methyltransferase</keyword>
<sequence>MHPEQYDAWYETQKGAWIGNEEYRLLASLLAPRPGETLLDVGCGTGYFTRRFADKATEGNVVGVDIDTEMLRFANEHSEPNIGFVAADARQLPFRDKSFDLVVSVTALCFIRDEKQALSEMLRVARRRVVLGLLNRHSLLYLAKGRRGGRGAYRGARWHTPTEALHLFDGMPVHHAGHGTAIIVPGGKNWSRRLEPLLRRCLPGSGAFIAVAAEVQPNSRS</sequence>
<dbReference type="EMBL" id="MLJW01000123">
    <property type="protein sequence ID" value="OIQ98110.1"/>
    <property type="molecule type" value="Genomic_DNA"/>
</dbReference>